<evidence type="ECO:0000313" key="2">
    <source>
        <dbReference type="WBParaSite" id="ACAC_0001375901-mRNA-1"/>
    </source>
</evidence>
<reference evidence="2" key="2">
    <citation type="submission" date="2017-02" db="UniProtKB">
        <authorList>
            <consortium name="WormBaseParasite"/>
        </authorList>
    </citation>
    <scope>IDENTIFICATION</scope>
</reference>
<evidence type="ECO:0000313" key="1">
    <source>
        <dbReference type="Proteomes" id="UP000035642"/>
    </source>
</evidence>
<accession>A0A0K0DPS0</accession>
<dbReference type="Proteomes" id="UP000035642">
    <property type="component" value="Unassembled WGS sequence"/>
</dbReference>
<protein>
    <submittedName>
        <fullName evidence="2">CC domain-containing protein</fullName>
    </submittedName>
</protein>
<organism evidence="1 2">
    <name type="scientific">Angiostrongylus cantonensis</name>
    <name type="common">Rat lungworm</name>
    <dbReference type="NCBI Taxonomy" id="6313"/>
    <lineage>
        <taxon>Eukaryota</taxon>
        <taxon>Metazoa</taxon>
        <taxon>Ecdysozoa</taxon>
        <taxon>Nematoda</taxon>
        <taxon>Chromadorea</taxon>
        <taxon>Rhabditida</taxon>
        <taxon>Rhabditina</taxon>
        <taxon>Rhabditomorpha</taxon>
        <taxon>Strongyloidea</taxon>
        <taxon>Metastrongylidae</taxon>
        <taxon>Angiostrongylus</taxon>
    </lineage>
</organism>
<name>A0A0K0DPS0_ANGCA</name>
<dbReference type="AlphaFoldDB" id="A0A0K0DPS0"/>
<keyword evidence="1" id="KW-1185">Reference proteome</keyword>
<sequence length="168" mass="19590">KQSIKAASQGIEDLLNDVDSSNHTTSTSVTRFCLNYRGNKTSSKKRCPKPRVCAVNCFVYINENGCQDCQCLWQSLSKSFKTPLLYCDLGKCNCRIGLRQDMTLSGFCEEDPNFKKHPSETEVARHPKCRFNIHIKHYKYEPPTEKRRVYKSRKCKTDIPFERYIRYT</sequence>
<dbReference type="WBParaSite" id="ACAC_0001375901-mRNA-1">
    <property type="protein sequence ID" value="ACAC_0001375901-mRNA-1"/>
    <property type="gene ID" value="ACAC_0001375901"/>
</dbReference>
<proteinExistence type="predicted"/>
<reference evidence="1" key="1">
    <citation type="submission" date="2012-09" db="EMBL/GenBank/DDBJ databases">
        <authorList>
            <person name="Martin A.A."/>
        </authorList>
    </citation>
    <scope>NUCLEOTIDE SEQUENCE</scope>
</reference>